<gene>
    <name evidence="1" type="ORF">QDS18_16435</name>
</gene>
<dbReference type="AlphaFoldDB" id="A0AAP4EBH5"/>
<protein>
    <submittedName>
        <fullName evidence="1">Uncharacterized protein</fullName>
    </submittedName>
</protein>
<dbReference type="RefSeq" id="WP_279834806.1">
    <property type="nucleotide sequence ID" value="NZ_JARVWT010000006.1"/>
</dbReference>
<proteinExistence type="predicted"/>
<reference evidence="1" key="1">
    <citation type="submission" date="2023-04" db="EMBL/GenBank/DDBJ databases">
        <title>Uncovering the Secrets of Slow-Growing Bacteria in Tropical Savanna Soil through Cultivation and Genomic Analysis.</title>
        <authorList>
            <person name="Goncalves O.S."/>
            <person name="Santana M.F."/>
        </authorList>
    </citation>
    <scope>NUCLEOTIDE SEQUENCE</scope>
    <source>
        <strain evidence="1">ANTI</strain>
    </source>
</reference>
<evidence type="ECO:0000313" key="2">
    <source>
        <dbReference type="Proteomes" id="UP001229409"/>
    </source>
</evidence>
<organism evidence="1 2">
    <name type="scientific">Paenibacillus polymyxa</name>
    <name type="common">Bacillus polymyxa</name>
    <dbReference type="NCBI Taxonomy" id="1406"/>
    <lineage>
        <taxon>Bacteria</taxon>
        <taxon>Bacillati</taxon>
        <taxon>Bacillota</taxon>
        <taxon>Bacilli</taxon>
        <taxon>Bacillales</taxon>
        <taxon>Paenibacillaceae</taxon>
        <taxon>Paenibacillus</taxon>
    </lineage>
</organism>
<evidence type="ECO:0000313" key="1">
    <source>
        <dbReference type="EMBL" id="MDH2332448.1"/>
    </source>
</evidence>
<name>A0AAP4EBH5_PAEPO</name>
<accession>A0AAP4EBH5</accession>
<dbReference type="Proteomes" id="UP001229409">
    <property type="component" value="Unassembled WGS sequence"/>
</dbReference>
<sequence>MRNWGFEQGAIKRALAEHGADVLHEAFTQIFREYKPVPDYPILTAGFAISYRLNTVIPRILADRQRKEKAEVTVVNGGMAAEEIAEWL</sequence>
<dbReference type="EMBL" id="JARVWT010000006">
    <property type="protein sequence ID" value="MDH2332448.1"/>
    <property type="molecule type" value="Genomic_DNA"/>
</dbReference>
<comment type="caution">
    <text evidence="1">The sequence shown here is derived from an EMBL/GenBank/DDBJ whole genome shotgun (WGS) entry which is preliminary data.</text>
</comment>